<dbReference type="Proteomes" id="UP000002498">
    <property type="component" value="Unassembled WGS sequence"/>
</dbReference>
<dbReference type="GeneID" id="19264863"/>
<dbReference type="AlphaFoldDB" id="E9FE78"/>
<keyword evidence="3" id="KW-1185">Reference proteome</keyword>
<reference evidence="2 3" key="2">
    <citation type="journal article" date="2014" name="Proc. Natl. Acad. Sci. U.S.A.">
        <title>Trajectory and genomic determinants of fungal-pathogen speciation and host adaptation.</title>
        <authorList>
            <person name="Hu X."/>
            <person name="Xiao G."/>
            <person name="Zheng P."/>
            <person name="Shang Y."/>
            <person name="Su Y."/>
            <person name="Zhang X."/>
            <person name="Liu X."/>
            <person name="Zhan S."/>
            <person name="St Leger R.J."/>
            <person name="Wang C."/>
        </authorList>
    </citation>
    <scope>GENOME REANNOTATION</scope>
    <source>
        <strain evidence="3">ARSEF 23 / ATCC MYA-3075</strain>
    </source>
</reference>
<evidence type="ECO:0000313" key="3">
    <source>
        <dbReference type="Proteomes" id="UP000002498"/>
    </source>
</evidence>
<sequence>MIDNKSRSYRQEAARQIQRQRNQYLKQEWLGILNLQITYQAIDLIAKQYRFALAALPDQREPKPLRPCTGNFERQYGLPCSHRILDCLMNGTPLRRSQIAMRWWLEKPLNAEDKLLDIRDPAIVRSARGRPRLNADNKKLKVPRYLKIADYTSNPGSDADDTEDDDAEAEPVQRSQGRHPARGRGLSRQPSQNAGRGTRRLNASLRRDRSQFELDELQSHASQSSRGNKRRRVRGGAAGRSCAEASHAERSPANQIQVSRESSAESCIIIPGFRSAAMP</sequence>
<feature type="compositionally biased region" description="Polar residues" evidence="1">
    <location>
        <begin position="252"/>
        <end position="265"/>
    </location>
</feature>
<name>E9FE78_METRA</name>
<evidence type="ECO:0000256" key="1">
    <source>
        <dbReference type="SAM" id="MobiDB-lite"/>
    </source>
</evidence>
<protein>
    <submittedName>
        <fullName evidence="2">Transposase</fullName>
    </submittedName>
</protein>
<dbReference type="OrthoDB" id="5153472at2759"/>
<feature type="compositionally biased region" description="Acidic residues" evidence="1">
    <location>
        <begin position="158"/>
        <end position="169"/>
    </location>
</feature>
<dbReference type="HOGENOM" id="CLU_997776_0_0_1"/>
<dbReference type="KEGG" id="maj:MAA_10577"/>
<proteinExistence type="predicted"/>
<dbReference type="EMBL" id="ADNJ02000087">
    <property type="protein sequence ID" value="EFY93962.1"/>
    <property type="molecule type" value="Genomic_DNA"/>
</dbReference>
<organism evidence="2 3">
    <name type="scientific">Metarhizium robertsii (strain ARSEF 23 / ATCC MYA-3075)</name>
    <name type="common">Metarhizium anisopliae (strain ARSEF 23)</name>
    <dbReference type="NCBI Taxonomy" id="655844"/>
    <lineage>
        <taxon>Eukaryota</taxon>
        <taxon>Fungi</taxon>
        <taxon>Dikarya</taxon>
        <taxon>Ascomycota</taxon>
        <taxon>Pezizomycotina</taxon>
        <taxon>Sordariomycetes</taxon>
        <taxon>Hypocreomycetidae</taxon>
        <taxon>Hypocreales</taxon>
        <taxon>Clavicipitaceae</taxon>
        <taxon>Metarhizium</taxon>
    </lineage>
</organism>
<gene>
    <name evidence="2" type="ORF">MAA_10577</name>
</gene>
<reference evidence="2 3" key="1">
    <citation type="journal article" date="2011" name="PLoS Genet.">
        <title>Genome sequencing and comparative transcriptomics of the model entomopathogenic fungi Metarhizium anisopliae and M. acridum.</title>
        <authorList>
            <person name="Gao Q."/>
            <person name="Jin K."/>
            <person name="Ying S.H."/>
            <person name="Zhang Y."/>
            <person name="Xiao G."/>
            <person name="Shang Y."/>
            <person name="Duan Z."/>
            <person name="Hu X."/>
            <person name="Xie X.Q."/>
            <person name="Zhou G."/>
            <person name="Peng G."/>
            <person name="Luo Z."/>
            <person name="Huang W."/>
            <person name="Wang B."/>
            <person name="Fang W."/>
            <person name="Wang S."/>
            <person name="Zhong Y."/>
            <person name="Ma L.J."/>
            <person name="St Leger R.J."/>
            <person name="Zhao G.P."/>
            <person name="Pei Y."/>
            <person name="Feng M.G."/>
            <person name="Xia Y."/>
            <person name="Wang C."/>
        </authorList>
    </citation>
    <scope>NUCLEOTIDE SEQUENCE [LARGE SCALE GENOMIC DNA]</scope>
    <source>
        <strain evidence="3">ARSEF 23 / ATCC MYA-3075</strain>
    </source>
</reference>
<feature type="region of interest" description="Disordered" evidence="1">
    <location>
        <begin position="150"/>
        <end position="265"/>
    </location>
</feature>
<accession>E9FE78</accession>
<evidence type="ECO:0000313" key="2">
    <source>
        <dbReference type="EMBL" id="EFY93962.1"/>
    </source>
</evidence>
<comment type="caution">
    <text evidence="2">The sequence shown here is derived from an EMBL/GenBank/DDBJ whole genome shotgun (WGS) entry which is preliminary data.</text>
</comment>
<dbReference type="RefSeq" id="XP_007826766.1">
    <property type="nucleotide sequence ID" value="XM_007828575.1"/>
</dbReference>